<reference evidence="1 2" key="1">
    <citation type="submission" date="2017-04" db="EMBL/GenBank/DDBJ databases">
        <authorList>
            <person name="Afonso C.L."/>
            <person name="Miller P.J."/>
            <person name="Scott M.A."/>
            <person name="Spackman E."/>
            <person name="Goraichik I."/>
            <person name="Dimitrov K.M."/>
            <person name="Suarez D.L."/>
            <person name="Swayne D.E."/>
        </authorList>
    </citation>
    <scope>NUCLEOTIDE SEQUENCE [LARGE SCALE GENOMIC DNA]</scope>
    <source>
        <strain evidence="1 2">KR-140</strain>
    </source>
</reference>
<dbReference type="EMBL" id="FWWU01000005">
    <property type="protein sequence ID" value="SMB81420.1"/>
    <property type="molecule type" value="Genomic_DNA"/>
</dbReference>
<protein>
    <submittedName>
        <fullName evidence="1">Uncharacterized protein</fullName>
    </submittedName>
</protein>
<evidence type="ECO:0000313" key="1">
    <source>
        <dbReference type="EMBL" id="SMB81420.1"/>
    </source>
</evidence>
<dbReference type="AlphaFoldDB" id="A0A1W1UK09"/>
<dbReference type="Proteomes" id="UP000192582">
    <property type="component" value="Unassembled WGS sequence"/>
</dbReference>
<sequence length="221" mass="24367">MTGFCWTQSSNLSLFIPTRGTLAPRSLSGEAVRLYVSHTPDNRYCGLHTEPHKKAPFENERHNGVQPHPQLPFPHLKPRRLERGTVAVRLSSIPRSSQAPPDVTLQQGLHGERRLFGKSALDFHVVRGLCSRGNAEHAPCQLQDRGRGAVSCIFRDRPASRGGRDTSPSPRTLLFQPVLPRLTLDRVELTAQLGRSTPIPQAALPQLARAWPNGSGRSSTT</sequence>
<accession>A0A1W1UK09</accession>
<organism evidence="1 2">
    <name type="scientific">Deinococcus hopiensis KR-140</name>
    <dbReference type="NCBI Taxonomy" id="695939"/>
    <lineage>
        <taxon>Bacteria</taxon>
        <taxon>Thermotogati</taxon>
        <taxon>Deinococcota</taxon>
        <taxon>Deinococci</taxon>
        <taxon>Deinococcales</taxon>
        <taxon>Deinococcaceae</taxon>
        <taxon>Deinococcus</taxon>
    </lineage>
</organism>
<keyword evidence="2" id="KW-1185">Reference proteome</keyword>
<proteinExistence type="predicted"/>
<gene>
    <name evidence="1" type="ORF">SAMN00790413_04574</name>
</gene>
<name>A0A1W1UK09_9DEIO</name>
<evidence type="ECO:0000313" key="2">
    <source>
        <dbReference type="Proteomes" id="UP000192582"/>
    </source>
</evidence>